<keyword evidence="2" id="KW-0596">Phosphopantetheine</keyword>
<dbReference type="Pfam" id="PF07993">
    <property type="entry name" value="NAD_binding_4"/>
    <property type="match status" value="1"/>
</dbReference>
<keyword evidence="3" id="KW-0597">Phosphoprotein</keyword>
<dbReference type="NCBIfam" id="NF003417">
    <property type="entry name" value="PRK04813.1"/>
    <property type="match status" value="3"/>
</dbReference>
<organism evidence="6 7">
    <name type="scientific">Yersinia nurmii</name>
    <dbReference type="NCBI Taxonomy" id="685706"/>
    <lineage>
        <taxon>Bacteria</taxon>
        <taxon>Pseudomonadati</taxon>
        <taxon>Pseudomonadota</taxon>
        <taxon>Gammaproteobacteria</taxon>
        <taxon>Enterobacterales</taxon>
        <taxon>Yersiniaceae</taxon>
        <taxon>Yersinia</taxon>
    </lineage>
</organism>
<gene>
    <name evidence="6" type="primary">tycC</name>
    <name evidence="6" type="ORF">ERS137967_00618</name>
</gene>
<dbReference type="RefSeq" id="WP_049596855.1">
    <property type="nucleotide sequence ID" value="NZ_CPYD01000002.1"/>
</dbReference>
<evidence type="ECO:0000256" key="3">
    <source>
        <dbReference type="ARBA" id="ARBA00022553"/>
    </source>
</evidence>
<dbReference type="Gene3D" id="3.40.50.12780">
    <property type="entry name" value="N-terminal domain of ligase-like"/>
    <property type="match status" value="1"/>
</dbReference>
<dbReference type="InterPro" id="IPR020845">
    <property type="entry name" value="AMP-binding_CS"/>
</dbReference>
<dbReference type="InterPro" id="IPR036736">
    <property type="entry name" value="ACP-like_sf"/>
</dbReference>
<dbReference type="Gene3D" id="1.10.1200.10">
    <property type="entry name" value="ACP-like"/>
    <property type="match status" value="3"/>
</dbReference>
<dbReference type="Pfam" id="PF00668">
    <property type="entry name" value="Condensation"/>
    <property type="match status" value="3"/>
</dbReference>
<dbReference type="NCBIfam" id="TIGR01746">
    <property type="entry name" value="Thioester-redct"/>
    <property type="match status" value="1"/>
</dbReference>
<evidence type="ECO:0000256" key="2">
    <source>
        <dbReference type="ARBA" id="ARBA00022450"/>
    </source>
</evidence>
<dbReference type="Gene3D" id="3.30.559.10">
    <property type="entry name" value="Chloramphenicol acetyltransferase-like domain"/>
    <property type="match status" value="3"/>
</dbReference>
<dbReference type="InterPro" id="IPR001242">
    <property type="entry name" value="Condensation_dom"/>
</dbReference>
<dbReference type="EMBL" id="CPYD01000002">
    <property type="protein sequence ID" value="CNE05264.1"/>
    <property type="molecule type" value="Genomic_DNA"/>
</dbReference>
<evidence type="ECO:0000256" key="1">
    <source>
        <dbReference type="ARBA" id="ARBA00001957"/>
    </source>
</evidence>
<dbReference type="Gene3D" id="3.30.300.30">
    <property type="match status" value="3"/>
</dbReference>
<dbReference type="PROSITE" id="PS00012">
    <property type="entry name" value="PHOSPHOPANTETHEINE"/>
    <property type="match status" value="2"/>
</dbReference>
<sequence>MDSIKQNKGNCVYSPATLGQKEVWLIQQLSPELPFNISEYAEINGNLNISVFETALRDIVAETPAMKSRFKAIDGELYQYVDNNLDINLHVIDKTDHLDESFDLDAWIQADITTLISPEDENLLNFSLICLPQNKFIYYQRCHHIIMDGRSLGLISKRISDRYDELISGKEPEAIIPDEPDLLAKKDIEYLQSKRFNMDKSYWDSFSQNANRLSFLSHSPNDRNILKEEQYIDESVNKAIEFIAENNNLRPTHIYIAAVAAHFYTLTGVNELSFSFPVTGIGKESKNLIGMTSNTLPLEVTISPTDNILDIARNMNKQLTKILKHQRYRGENILRKNKQEFSFGPAINLMLFDRGTPFRHCETKWIKAKGSQTHGFSVVFDDKGYGKGLSISFYGSDRLHSLEDIFDHHRRFSVILEQLAANPLNAIGQVDHQIMEARANSPRRTLFENIRNPLSAAVINWQVQDAQQIANLALALSEKAGVPPAVTKLKILINNKLFIVNQVESLPEKTLSAPGTLVRLDSINDGWQVTTLTTDIRISAFSTLDGTPVLATALAEQGNLTTGDRLPILSQQQSDALSAELAALATHEPFWLEKLQRFNPVDFPYYLDKTEGDSSLAIGEWQYSELSNSGDNSWSNIISLYAAYLHSLSGEQSFQLGYHAIRQGEDICSQLSSPWVPMDVTDIYDQSSLADVTENLNKEIKQINQAQSYATDIILRHEPLKRNTKLSQNKPLYALAVAITDGDILIHSKINPDNFPLLTLQINALNGQFRWIYNAAYLAENRITQINSHILQGLKNSVEIGSLSQPIGEINFIPKSEELLLLETLNHREYDFNNHSCIHRVFEQQVQKTPDAIAICHGERQLTYLEFDRLANRIAHHLVGLGIQADMRVALCMERSCLQIAALFGILKSGGCYVPLDPAYPSERLKDVLHDADPAVLLVDSLGQEILTGSSDVRTYDVDALLAVDTPDTPPQLPQLSVNQLAYVIFTSGSTGRPKGVMVEHAQVMNLYYALNEAIFHYYPKQSKVCLNSSISFDASLQSLLSLLSGHQLHIVPQDVRVDGARLVQFLKDNAIDVFDCTPTQLEMLLLSDLPNQMEKLILLIGGEALSPQTWRRLSAFNHFTAFNVYGPTECTVDATVALIDASHSLPTIGRPIANSAIYLLNNQLKPVPFGAVGQMYISGDGVTRGYLNQPALTEERYSADPFSAKNLRMYRTGDLARYFADGSLEYLGRDDQQVKINGYRIEPGEIEEKLLSHPQVNEAVVIAYKNASGEKQLVSYLVLAENPQTEDLPRHLRDFLSPILPEFMLPIAYVVVDHLPLTPNGKIDRKQLPAPDFSAYVHESYEAPQGDIEQELHEIWVDVLCQERIGRNDSFFAIGGDSLLAMKLLSKVQSRWQSKITMGAFFAQPTLAQLALLVAQAKPQTAAQIARIDANARIPLSFPQNRLWFIEQLGNNDENYNVPLLLKMNGELNAQRLQRCLNHLLDRHDALRSVFHAENGVGYVQLLPVGTEALLQEYDFATSSHANEDFWQLYQHEIAHKFDIAHGPLIRASLAHTAVSEHYLLLIIHHIVTDGWSMEILARELGVLYSAWSQGEPNPLPALPLQYPDYAQWQQQWLDSPEWHAHGQFWLQKLQGIPERMTLPSDRQRPAQQSFLGATVPIVLDQQLSDDLRRLSQKHHTTLFMTLMSAWSVVLSRLSGQQDLVIGTPVANRQAAECETLVGFFVNTLAMRINLAEAPTVAELLAQVRDFSLSAQEHQELPFDQVVELLQPQRSMDKTPLFQVMFAWENFDAVAPALTGMNVELIDPQVTRVKFDLELNLGTRQRSIVGSLNYATALFDRATIERHQQYLISVLRAMVRDDNLAVDRIQLLSDSEYNLLINQWNQTAEPYPLDVCAHQLFEQQAQRNPEAIALTYQQTCLTYAELNSLANHLANRLLAQGVKVEDKVAICSHRAPEMIIAMLATLKAGAAYLSIPPDTAPERQNFMLENAKPAAIVAQSEVQHRFSGCNIPLCLISDITQNYDGKSYSEIPNPTVAVSPENLAYVIYTSGSTGNPKGVMVEHGNLVQLVSPWCMRWDIGLGDNVLQFCNPTFDASVCEIFSALTSGANLVLRDDQWLSGTETFWQLCEHYNISRAILPYQFLRRLSEESDYPLPPSLRTLFFGGEAAAPEILQRWLSHYPVKPQLVNNYGPTETTVVATAHVPVLGETQLDSIGRPIANNRIYLLDPHGHPLPQGAIGELYIGGPGVARGYLNLPEMTAERFLPDPFSRVNGARMYRTGDLASYLPDGRIQFHGRNDHQVKIRGFRIELGEIETQLNSHPQLKEAAVLALDDGKGSKRLVAYVVADTEQPRPDIATLRNHLAALLPEYMVPAAYVLLDEMPITPNGKLDRKALPAPQEDAFIHRDFEAPQAGIETTLAEIWQELLGVEKVGRNDHFFELGGHSLLAVRVISQLQQLLNISIPLAALFDNPQLNKLAEVINREDQTGDSTLAGIIVPATRDKPLPLSFSQQRLWFLSQLSDSDSNYNVLMALALSGDVNIPILQQTLNVLYARHESLRSNFISSEQNEPVVILRESQSGIPLVEYDWQEQANSAEKVEEIYRQEERRIFDLAEDPLIQATWLRLRNNQSILLLTLHHIITDGWSMEILVRELGVIYSALLQQRTHPLPPLPIQYPDYAVWQQQWRNSPVWHEQGKFWQQLLTGAPERLTLPTDRPRPPQQSFIGASLPIILSSELSDELRRLSNRHGTSLFMTLLSAWSIVLSRLSGQDDLVIGTPVANRNQAECEDVIGFFVNTLALRINLSATSSVADLLAQVRKTTLDAQEHQALPFEQVVEILQPPRSMDKTPLFQVMFALENIDDIALNMAGLDVKLQEPPVSRVKFDLELSLGERNKIITGSLNYACALFDEATVQRHQHYLLAVLEAMVKNDAQLIGQIDLIADRERQLLLEQWNQTAQSYPTDLCIHHLFEQHAERNPDAIALVNNAYSLSYGELNNRANHLAYRLIEQGVKAEERVAICADRSPEMIVGILAILKAGGAYLSLPHDIAPERLKFMLEDAKPVAILAEPATLPLFKGCSVPHELLPAVSAPLQATWANPQPNLAPQNLAYVIYTSGSTGNPKGVLVEQGNLVQQMVTWCRQWNLGPQDKVLQFCNTTFDVSVSEIFSALTSGATLVLRDDQWLAGSTDFWQLCEQYGISYLDIPYQFWRKLCEESRGPLPDALRLICISGEAAAPEMLARWLKRYPDKPELVNCYGPTETTITATTHSPKLGISHIDSIGRPTANIRIYLLDNQGNLVPRGVIGEVYIGGPGVTRGYLNLPEMTAERFLPDPFSSVKGARMYRTGDLASYLADGRLQFHGRNDHQVKIRGFRIELGEIDTQLNDHPNISEAAVLALDDNKGSKRLVAYLVADASSPTPDPMALRHYLQSRLPDYMIPAAYVLLDSMPITPNGKLDRKALPAPQENAFLHQPYEAPLAGLETTIAEIWQSLLDREKVGRHDHFFELGGHSLLAVSAANRINAAIDDKVSVSDIFIAPTVKQLASRITQQARVSDVINLRQHALLPEDIQPQPQSISQGNDIFLTGATGFVGRFLLRELLDSTNSKIYCLVRGNNPQDSLQRLRNILTEWSLWRKGDEQRIITIQGDIKAPRLGIDNLLYQRLAQDVGVIFHSAVSMNHLESFEMAYKANVAGLVELLRLTTQGSRKILNFASTLNVFSPIGQQGHRVVNEQSSIQNEQHIADQGYVASKWVGEEIVNLAVARGIACNIFRLGLITADSELARYDELQAFYRLFKSSVQMGMAFDDVYGDIQLTPVDYTAKALAHLGSSYYPTDNIFHLSAMEGMSRREFIEQLNAHLPQPMTVVSHRQWLREAHRRYQQGEILPITPLIQDMMTSSDEELDHFYQSLLETTIDYDSSQTLKRLEQVEITLPTANSEWYRLFIHSLRK</sequence>
<dbReference type="CDD" id="cd19531">
    <property type="entry name" value="LCL_NRPS-like"/>
    <property type="match status" value="2"/>
</dbReference>
<dbReference type="InterPro" id="IPR000873">
    <property type="entry name" value="AMP-dep_synth/lig_dom"/>
</dbReference>
<dbReference type="SUPFAM" id="SSF47336">
    <property type="entry name" value="ACP-like"/>
    <property type="match status" value="3"/>
</dbReference>
<dbReference type="CDD" id="cd05235">
    <property type="entry name" value="SDR_e1"/>
    <property type="match status" value="1"/>
</dbReference>
<dbReference type="SUPFAM" id="SSF52777">
    <property type="entry name" value="CoA-dependent acyltransferases"/>
    <property type="match status" value="6"/>
</dbReference>
<dbReference type="PROSITE" id="PS50075">
    <property type="entry name" value="CARRIER"/>
    <property type="match status" value="3"/>
</dbReference>
<dbReference type="Proteomes" id="UP000040578">
    <property type="component" value="Unassembled WGS sequence"/>
</dbReference>
<keyword evidence="4" id="KW-0436">Ligase</keyword>
<feature type="domain" description="Carrier" evidence="5">
    <location>
        <begin position="2406"/>
        <end position="2481"/>
    </location>
</feature>
<name>A0ABM9S330_9GAMM</name>
<dbReference type="Pfam" id="PF00501">
    <property type="entry name" value="AMP-binding"/>
    <property type="match status" value="3"/>
</dbReference>
<dbReference type="SUPFAM" id="SSF51735">
    <property type="entry name" value="NAD(P)-binding Rossmann-fold domains"/>
    <property type="match status" value="1"/>
</dbReference>
<evidence type="ECO:0000259" key="5">
    <source>
        <dbReference type="PROSITE" id="PS50075"/>
    </source>
</evidence>
<dbReference type="PROSITE" id="PS00455">
    <property type="entry name" value="AMP_BINDING"/>
    <property type="match status" value="3"/>
</dbReference>
<comment type="caution">
    <text evidence="6">The sequence shown here is derived from an EMBL/GenBank/DDBJ whole genome shotgun (WGS) entry which is preliminary data.</text>
</comment>
<dbReference type="InterPro" id="IPR020806">
    <property type="entry name" value="PKS_PP-bd"/>
</dbReference>
<dbReference type="Gene3D" id="2.30.38.10">
    <property type="entry name" value="Luciferase, Domain 3"/>
    <property type="match status" value="2"/>
</dbReference>
<dbReference type="InterPro" id="IPR023213">
    <property type="entry name" value="CAT-like_dom_sf"/>
</dbReference>
<dbReference type="NCBIfam" id="TIGR01733">
    <property type="entry name" value="AA-adenyl-dom"/>
    <property type="match status" value="3"/>
</dbReference>
<dbReference type="Pfam" id="PF00550">
    <property type="entry name" value="PP-binding"/>
    <property type="match status" value="3"/>
</dbReference>
<dbReference type="InterPro" id="IPR042099">
    <property type="entry name" value="ANL_N_sf"/>
</dbReference>
<feature type="domain" description="Carrier" evidence="5">
    <location>
        <begin position="1344"/>
        <end position="1419"/>
    </location>
</feature>
<dbReference type="PANTHER" id="PTHR45527">
    <property type="entry name" value="NONRIBOSOMAL PEPTIDE SYNTHETASE"/>
    <property type="match status" value="1"/>
</dbReference>
<dbReference type="InterPro" id="IPR013120">
    <property type="entry name" value="FAR_NAD-bd"/>
</dbReference>
<dbReference type="Gene3D" id="3.30.559.30">
    <property type="entry name" value="Nonribosomal peptide synthetase, condensation domain"/>
    <property type="match status" value="3"/>
</dbReference>
<accession>A0ABM9S330</accession>
<dbReference type="InterPro" id="IPR025110">
    <property type="entry name" value="AMP-bd_C"/>
</dbReference>
<dbReference type="CDD" id="cd17651">
    <property type="entry name" value="A_NRPS_VisG_like"/>
    <property type="match status" value="1"/>
</dbReference>
<dbReference type="InterPro" id="IPR006162">
    <property type="entry name" value="Ppantetheine_attach_site"/>
</dbReference>
<evidence type="ECO:0000313" key="6">
    <source>
        <dbReference type="EMBL" id="CNE05264.1"/>
    </source>
</evidence>
<dbReference type="PANTHER" id="PTHR45527:SF1">
    <property type="entry name" value="FATTY ACID SYNTHASE"/>
    <property type="match status" value="1"/>
</dbReference>
<dbReference type="InterPro" id="IPR009081">
    <property type="entry name" value="PP-bd_ACP"/>
</dbReference>
<dbReference type="InterPro" id="IPR010071">
    <property type="entry name" value="AA_adenyl_dom"/>
</dbReference>
<dbReference type="SUPFAM" id="SSF56801">
    <property type="entry name" value="Acetyl-CoA synthetase-like"/>
    <property type="match status" value="3"/>
</dbReference>
<dbReference type="Pfam" id="PF13193">
    <property type="entry name" value="AMP-binding_C"/>
    <property type="match status" value="3"/>
</dbReference>
<evidence type="ECO:0000313" key="7">
    <source>
        <dbReference type="Proteomes" id="UP000040578"/>
    </source>
</evidence>
<dbReference type="InterPro" id="IPR045851">
    <property type="entry name" value="AMP-bd_C_sf"/>
</dbReference>
<feature type="domain" description="Carrier" evidence="5">
    <location>
        <begin position="3469"/>
        <end position="3544"/>
    </location>
</feature>
<dbReference type="SMART" id="SM00823">
    <property type="entry name" value="PKS_PP"/>
    <property type="match status" value="2"/>
</dbReference>
<reference evidence="6 7" key="1">
    <citation type="submission" date="2015-03" db="EMBL/GenBank/DDBJ databases">
        <authorList>
            <consortium name="Pathogen Informatics"/>
            <person name="Murphy D."/>
        </authorList>
    </citation>
    <scope>NUCLEOTIDE SEQUENCE [LARGE SCALE GENOMIC DNA]</scope>
    <source>
        <strain evidence="7">type strain: CIP110231</strain>
    </source>
</reference>
<proteinExistence type="predicted"/>
<dbReference type="InterPro" id="IPR010080">
    <property type="entry name" value="Thioester_reductase-like_dom"/>
</dbReference>
<evidence type="ECO:0000256" key="4">
    <source>
        <dbReference type="ARBA" id="ARBA00022598"/>
    </source>
</evidence>
<dbReference type="CDD" id="cd05930">
    <property type="entry name" value="A_NRPS"/>
    <property type="match status" value="1"/>
</dbReference>
<dbReference type="InterPro" id="IPR036291">
    <property type="entry name" value="NAD(P)-bd_dom_sf"/>
</dbReference>
<comment type="cofactor">
    <cofactor evidence="1">
        <name>pantetheine 4'-phosphate</name>
        <dbReference type="ChEBI" id="CHEBI:47942"/>
    </cofactor>
</comment>
<keyword evidence="7" id="KW-1185">Reference proteome</keyword>
<protein>
    <submittedName>
        <fullName evidence="6">Nonribosomal peptide synthetase</fullName>
    </submittedName>
</protein>
<dbReference type="Gene3D" id="3.40.50.720">
    <property type="entry name" value="NAD(P)-binding Rossmann-like Domain"/>
    <property type="match status" value="1"/>
</dbReference>
<dbReference type="Gene3D" id="3.40.50.980">
    <property type="match status" value="4"/>
</dbReference>